<name>A0ABN2KKE6_9MICO</name>
<evidence type="ECO:0000313" key="2">
    <source>
        <dbReference type="Proteomes" id="UP001501475"/>
    </source>
</evidence>
<reference evidence="1 2" key="1">
    <citation type="journal article" date="2019" name="Int. J. Syst. Evol. Microbiol.">
        <title>The Global Catalogue of Microorganisms (GCM) 10K type strain sequencing project: providing services to taxonomists for standard genome sequencing and annotation.</title>
        <authorList>
            <consortium name="The Broad Institute Genomics Platform"/>
            <consortium name="The Broad Institute Genome Sequencing Center for Infectious Disease"/>
            <person name="Wu L."/>
            <person name="Ma J."/>
        </authorList>
    </citation>
    <scope>NUCLEOTIDE SEQUENCE [LARGE SCALE GENOMIC DNA]</scope>
    <source>
        <strain evidence="1 2">JCM 15591</strain>
    </source>
</reference>
<gene>
    <name evidence="1" type="ORF">GCM10009810_17360</name>
</gene>
<evidence type="ECO:0000313" key="1">
    <source>
        <dbReference type="EMBL" id="GAA1758322.1"/>
    </source>
</evidence>
<comment type="caution">
    <text evidence="1">The sequence shown here is derived from an EMBL/GenBank/DDBJ whole genome shotgun (WGS) entry which is preliminary data.</text>
</comment>
<organism evidence="1 2">
    <name type="scientific">Nostocoides vanveenii</name>
    <dbReference type="NCBI Taxonomy" id="330835"/>
    <lineage>
        <taxon>Bacteria</taxon>
        <taxon>Bacillati</taxon>
        <taxon>Actinomycetota</taxon>
        <taxon>Actinomycetes</taxon>
        <taxon>Micrococcales</taxon>
        <taxon>Intrasporangiaceae</taxon>
        <taxon>Nostocoides</taxon>
    </lineage>
</organism>
<sequence>MRPVPLDYSVTSERPAWASLPTDVREGVAAICGSAIASDAPPVRSGFTGSYAGVLTLDGGRRVFVKAGGPALPHVVTALAREADVLPQLGELNCAPRLLGSSAIQTRGEGDWRVLVRT</sequence>
<accession>A0ABN2KKE6</accession>
<keyword evidence="2" id="KW-1185">Reference proteome</keyword>
<evidence type="ECO:0008006" key="3">
    <source>
        <dbReference type="Google" id="ProtNLM"/>
    </source>
</evidence>
<protein>
    <recommendedName>
        <fullName evidence="3">Fructosamine kinase</fullName>
    </recommendedName>
</protein>
<dbReference type="RefSeq" id="WP_344064885.1">
    <property type="nucleotide sequence ID" value="NZ_BAAAPN010000044.1"/>
</dbReference>
<dbReference type="EMBL" id="BAAAPN010000044">
    <property type="protein sequence ID" value="GAA1758322.1"/>
    <property type="molecule type" value="Genomic_DNA"/>
</dbReference>
<dbReference type="Proteomes" id="UP001501475">
    <property type="component" value="Unassembled WGS sequence"/>
</dbReference>
<proteinExistence type="predicted"/>